<accession>A0A813RGT1</accession>
<keyword evidence="1" id="KW-0472">Membrane</keyword>
<dbReference type="Proteomes" id="UP000663852">
    <property type="component" value="Unassembled WGS sequence"/>
</dbReference>
<feature type="transmembrane region" description="Helical" evidence="1">
    <location>
        <begin position="34"/>
        <end position="54"/>
    </location>
</feature>
<proteinExistence type="predicted"/>
<evidence type="ECO:0000313" key="4">
    <source>
        <dbReference type="Proteomes" id="UP000663828"/>
    </source>
</evidence>
<dbReference type="EMBL" id="CAJNOJ010000197">
    <property type="protein sequence ID" value="CAF1276548.1"/>
    <property type="molecule type" value="Genomic_DNA"/>
</dbReference>
<feature type="transmembrane region" description="Helical" evidence="1">
    <location>
        <begin position="244"/>
        <end position="267"/>
    </location>
</feature>
<dbReference type="AlphaFoldDB" id="A0A813RGT1"/>
<evidence type="ECO:0000256" key="1">
    <source>
        <dbReference type="SAM" id="Phobius"/>
    </source>
</evidence>
<sequence>MSTTTYGTPSYTSNTTNTSSNPLLYTFRSQDTAIQPYFIVVAQFLFFEICFRLWNRILYGTWLLASDFISIRIIPSSSRPSVRKKVSPIRIFSPFDSQKAILLKTKEDLEEHKKKPTFDLFDILFICLPLIGHAIWYCIIQGTSDCKSAAHGTTWNCYNLFGYRVYNYLFDSFSMFAFEYISKWIILHDKTLHNIPWIDRKQNWRRILVKVIFYSSMVISTITFVFVAALLFPYIFTNVIPMTAIYSFIVVIYAYIVTIYTCFLKLFTFISKKIFKSDDKKDELPRIQVAVKKYYYKRRLIIRFAVRWSPHLIPFLYNLSQYFYYNGGDYIDALNQEASSRYVHGYFERMTNSSQIAHTILSTL</sequence>
<gene>
    <name evidence="3" type="ORF">EDS130_LOCUS29308</name>
    <name evidence="2" type="ORF">XAT740_LOCUS1961</name>
</gene>
<feature type="transmembrane region" description="Helical" evidence="1">
    <location>
        <begin position="207"/>
        <end position="232"/>
    </location>
</feature>
<keyword evidence="1" id="KW-1133">Transmembrane helix</keyword>
<feature type="transmembrane region" description="Helical" evidence="1">
    <location>
        <begin position="165"/>
        <end position="186"/>
    </location>
</feature>
<protein>
    <submittedName>
        <fullName evidence="2">Uncharacterized protein</fullName>
    </submittedName>
</protein>
<comment type="caution">
    <text evidence="2">The sequence shown here is derived from an EMBL/GenBank/DDBJ whole genome shotgun (WGS) entry which is preliminary data.</text>
</comment>
<keyword evidence="1" id="KW-0812">Transmembrane</keyword>
<dbReference type="Proteomes" id="UP000663828">
    <property type="component" value="Unassembled WGS sequence"/>
</dbReference>
<organism evidence="2 4">
    <name type="scientific">Adineta ricciae</name>
    <name type="common">Rotifer</name>
    <dbReference type="NCBI Taxonomy" id="249248"/>
    <lineage>
        <taxon>Eukaryota</taxon>
        <taxon>Metazoa</taxon>
        <taxon>Spiralia</taxon>
        <taxon>Gnathifera</taxon>
        <taxon>Rotifera</taxon>
        <taxon>Eurotatoria</taxon>
        <taxon>Bdelloidea</taxon>
        <taxon>Adinetida</taxon>
        <taxon>Adinetidae</taxon>
        <taxon>Adineta</taxon>
    </lineage>
</organism>
<dbReference type="EMBL" id="CAJNOR010000064">
    <property type="protein sequence ID" value="CAF0780861.1"/>
    <property type="molecule type" value="Genomic_DNA"/>
</dbReference>
<evidence type="ECO:0000313" key="2">
    <source>
        <dbReference type="EMBL" id="CAF0780861.1"/>
    </source>
</evidence>
<feature type="transmembrane region" description="Helical" evidence="1">
    <location>
        <begin position="120"/>
        <end position="139"/>
    </location>
</feature>
<keyword evidence="4" id="KW-1185">Reference proteome</keyword>
<evidence type="ECO:0000313" key="3">
    <source>
        <dbReference type="EMBL" id="CAF1276548.1"/>
    </source>
</evidence>
<name>A0A813RGT1_ADIRI</name>
<reference evidence="2" key="1">
    <citation type="submission" date="2021-02" db="EMBL/GenBank/DDBJ databases">
        <authorList>
            <person name="Nowell W R."/>
        </authorList>
    </citation>
    <scope>NUCLEOTIDE SEQUENCE</scope>
</reference>